<dbReference type="InterPro" id="IPR050071">
    <property type="entry name" value="Dehydroquinate_synthase"/>
</dbReference>
<keyword evidence="15 18" id="KW-0057">Aromatic amino acid biosynthesis</keyword>
<comment type="subcellular location">
    <subcellularLocation>
        <location evidence="4 18">Cytoplasm</location>
    </subcellularLocation>
</comment>
<evidence type="ECO:0000256" key="2">
    <source>
        <dbReference type="ARBA" id="ARBA00001911"/>
    </source>
</evidence>
<evidence type="ECO:0000313" key="21">
    <source>
        <dbReference type="EMBL" id="QCT72862.1"/>
    </source>
</evidence>
<dbReference type="GO" id="GO:0009073">
    <property type="term" value="P:aromatic amino acid family biosynthetic process"/>
    <property type="evidence" value="ECO:0007669"/>
    <property type="project" value="UniProtKB-KW"/>
</dbReference>
<comment type="caution">
    <text evidence="18">Lacks conserved residue(s) required for the propagation of feature annotation.</text>
</comment>
<comment type="function">
    <text evidence="18">Catalyzes the conversion of 3-deoxy-D-arabino-heptulosonate 7-phosphate (DAHP) to dehydroquinate (DHQ).</text>
</comment>
<comment type="catalytic activity">
    <reaction evidence="1 18">
        <text>7-phospho-2-dehydro-3-deoxy-D-arabino-heptonate = 3-dehydroquinate + phosphate</text>
        <dbReference type="Rhea" id="RHEA:21968"/>
        <dbReference type="ChEBI" id="CHEBI:32364"/>
        <dbReference type="ChEBI" id="CHEBI:43474"/>
        <dbReference type="ChEBI" id="CHEBI:58394"/>
        <dbReference type="EC" id="4.2.3.4"/>
    </reaction>
</comment>
<evidence type="ECO:0000256" key="12">
    <source>
        <dbReference type="ARBA" id="ARBA00022741"/>
    </source>
</evidence>
<keyword evidence="14 18" id="KW-0520">NAD</keyword>
<dbReference type="Pfam" id="PF24621">
    <property type="entry name" value="DHQS_C"/>
    <property type="match status" value="1"/>
</dbReference>
<evidence type="ECO:0000256" key="14">
    <source>
        <dbReference type="ARBA" id="ARBA00023027"/>
    </source>
</evidence>
<feature type="binding site" evidence="18">
    <location>
        <position position="153"/>
    </location>
    <ligand>
        <name>NAD(+)</name>
        <dbReference type="ChEBI" id="CHEBI:57540"/>
    </ligand>
</feature>
<evidence type="ECO:0000256" key="18">
    <source>
        <dbReference type="HAMAP-Rule" id="MF_00110"/>
    </source>
</evidence>
<feature type="binding site" evidence="18">
    <location>
        <position position="264"/>
    </location>
    <ligand>
        <name>Zn(2+)</name>
        <dbReference type="ChEBI" id="CHEBI:29105"/>
    </ligand>
</feature>
<evidence type="ECO:0000256" key="7">
    <source>
        <dbReference type="ARBA" id="ARBA00013031"/>
    </source>
</evidence>
<evidence type="ECO:0000256" key="8">
    <source>
        <dbReference type="ARBA" id="ARBA00017684"/>
    </source>
</evidence>
<dbReference type="GO" id="GO:0008652">
    <property type="term" value="P:amino acid biosynthetic process"/>
    <property type="evidence" value="ECO:0007669"/>
    <property type="project" value="UniProtKB-KW"/>
</dbReference>
<dbReference type="InterPro" id="IPR016037">
    <property type="entry name" value="DHQ_synth_AroB"/>
</dbReference>
<dbReference type="PANTHER" id="PTHR43622:SF7">
    <property type="entry name" value="3-DEHYDROQUINATE SYNTHASE, CHLOROPLASTIC"/>
    <property type="match status" value="1"/>
</dbReference>
<dbReference type="GO" id="GO:0009423">
    <property type="term" value="P:chorismate biosynthetic process"/>
    <property type="evidence" value="ECO:0007669"/>
    <property type="project" value="UniProtKB-UniRule"/>
</dbReference>
<evidence type="ECO:0000259" key="20">
    <source>
        <dbReference type="Pfam" id="PF24621"/>
    </source>
</evidence>
<gene>
    <name evidence="18 21" type="primary">aroB</name>
    <name evidence="21" type="ORF">CPZ25_016545</name>
</gene>
<dbReference type="UniPathway" id="UPA00053">
    <property type="reaction ID" value="UER00085"/>
</dbReference>
<dbReference type="GO" id="GO:0005737">
    <property type="term" value="C:cytoplasm"/>
    <property type="evidence" value="ECO:0007669"/>
    <property type="project" value="UniProtKB-SubCell"/>
</dbReference>
<keyword evidence="12 18" id="KW-0547">Nucleotide-binding</keyword>
<dbReference type="EC" id="4.2.3.4" evidence="7 18"/>
<keyword evidence="11 18" id="KW-0479">Metal-binding</keyword>
<evidence type="ECO:0000259" key="19">
    <source>
        <dbReference type="Pfam" id="PF01761"/>
    </source>
</evidence>
<dbReference type="InterPro" id="IPR030963">
    <property type="entry name" value="DHQ_synth_fam"/>
</dbReference>
<dbReference type="GO" id="GO:0046872">
    <property type="term" value="F:metal ion binding"/>
    <property type="evidence" value="ECO:0007669"/>
    <property type="project" value="UniProtKB-KW"/>
</dbReference>
<evidence type="ECO:0000256" key="1">
    <source>
        <dbReference type="ARBA" id="ARBA00001393"/>
    </source>
</evidence>
<dbReference type="HAMAP" id="MF_00110">
    <property type="entry name" value="DHQ_synthase"/>
    <property type="match status" value="1"/>
</dbReference>
<dbReference type="CDD" id="cd08195">
    <property type="entry name" value="DHQS"/>
    <property type="match status" value="1"/>
</dbReference>
<dbReference type="RefSeq" id="WP_058695805.1">
    <property type="nucleotide sequence ID" value="NZ_CABJDW020000018.1"/>
</dbReference>
<feature type="binding site" evidence="18">
    <location>
        <begin position="131"/>
        <end position="132"/>
    </location>
    <ligand>
        <name>NAD(+)</name>
        <dbReference type="ChEBI" id="CHEBI:57540"/>
    </ligand>
</feature>
<evidence type="ECO:0000256" key="6">
    <source>
        <dbReference type="ARBA" id="ARBA00005412"/>
    </source>
</evidence>
<dbReference type="Gene3D" id="1.20.1090.10">
    <property type="entry name" value="Dehydroquinate synthase-like - alpha domain"/>
    <property type="match status" value="1"/>
</dbReference>
<dbReference type="Gene3D" id="3.40.50.1970">
    <property type="match status" value="1"/>
</dbReference>
<dbReference type="KEGG" id="emt:CPZ25_016545"/>
<evidence type="ECO:0000256" key="13">
    <source>
        <dbReference type="ARBA" id="ARBA00022833"/>
    </source>
</evidence>
<evidence type="ECO:0000256" key="5">
    <source>
        <dbReference type="ARBA" id="ARBA00004661"/>
    </source>
</evidence>
<evidence type="ECO:0000256" key="4">
    <source>
        <dbReference type="ARBA" id="ARBA00004496"/>
    </source>
</evidence>
<dbReference type="SUPFAM" id="SSF56796">
    <property type="entry name" value="Dehydroquinate synthase-like"/>
    <property type="match status" value="1"/>
</dbReference>
<reference evidence="21 22" key="1">
    <citation type="submission" date="2018-05" db="EMBL/GenBank/DDBJ databases">
        <title>Genome comparison of Eubacterium sp.</title>
        <authorList>
            <person name="Feng Y."/>
            <person name="Sanchez-Andrea I."/>
            <person name="Stams A.J.M."/>
            <person name="De Vos W.M."/>
        </authorList>
    </citation>
    <scope>NUCLEOTIDE SEQUENCE [LARGE SCALE GENOMIC DNA]</scope>
    <source>
        <strain evidence="21 22">YI</strain>
    </source>
</reference>
<evidence type="ECO:0000256" key="11">
    <source>
        <dbReference type="ARBA" id="ARBA00022723"/>
    </source>
</evidence>
<dbReference type="InterPro" id="IPR056179">
    <property type="entry name" value="DHQS_C"/>
</dbReference>
<dbReference type="Pfam" id="PF01761">
    <property type="entry name" value="DHQ_synthase"/>
    <property type="match status" value="1"/>
</dbReference>
<evidence type="ECO:0000256" key="17">
    <source>
        <dbReference type="ARBA" id="ARBA00023285"/>
    </source>
</evidence>
<evidence type="ECO:0000256" key="15">
    <source>
        <dbReference type="ARBA" id="ARBA00023141"/>
    </source>
</evidence>
<dbReference type="Proteomes" id="UP000218387">
    <property type="component" value="Chromosome"/>
</dbReference>
<feature type="binding site" evidence="18">
    <location>
        <position position="186"/>
    </location>
    <ligand>
        <name>Zn(2+)</name>
        <dbReference type="ChEBI" id="CHEBI:29105"/>
    </ligand>
</feature>
<dbReference type="GO" id="GO:0000166">
    <property type="term" value="F:nucleotide binding"/>
    <property type="evidence" value="ECO:0007669"/>
    <property type="project" value="UniProtKB-KW"/>
</dbReference>
<feature type="domain" description="3-dehydroquinate synthase N-terminal" evidence="19">
    <location>
        <begin position="69"/>
        <end position="179"/>
    </location>
</feature>
<feature type="binding site" evidence="18">
    <location>
        <begin position="171"/>
        <end position="174"/>
    </location>
    <ligand>
        <name>NAD(+)</name>
        <dbReference type="ChEBI" id="CHEBI:57540"/>
    </ligand>
</feature>
<dbReference type="EMBL" id="CP029487">
    <property type="protein sequence ID" value="QCT72862.1"/>
    <property type="molecule type" value="Genomic_DNA"/>
</dbReference>
<dbReference type="PIRSF" id="PIRSF001455">
    <property type="entry name" value="DHQ_synth"/>
    <property type="match status" value="1"/>
</dbReference>
<evidence type="ECO:0000256" key="16">
    <source>
        <dbReference type="ARBA" id="ARBA00023239"/>
    </source>
</evidence>
<dbReference type="NCBIfam" id="TIGR01357">
    <property type="entry name" value="aroB"/>
    <property type="match status" value="1"/>
</dbReference>
<keyword evidence="9 18" id="KW-0963">Cytoplasm</keyword>
<evidence type="ECO:0000256" key="9">
    <source>
        <dbReference type="ARBA" id="ARBA00022490"/>
    </source>
</evidence>
<feature type="domain" description="3-dehydroquinate synthase C-terminal" evidence="20">
    <location>
        <begin position="183"/>
        <end position="323"/>
    </location>
</feature>
<comment type="cofactor">
    <cofactor evidence="2 18">
        <name>NAD(+)</name>
        <dbReference type="ChEBI" id="CHEBI:57540"/>
    </cofactor>
</comment>
<evidence type="ECO:0000256" key="3">
    <source>
        <dbReference type="ARBA" id="ARBA00001947"/>
    </source>
</evidence>
<evidence type="ECO:0000256" key="10">
    <source>
        <dbReference type="ARBA" id="ARBA00022605"/>
    </source>
</evidence>
<keyword evidence="17 18" id="KW-0170">Cobalt</keyword>
<organism evidence="21 22">
    <name type="scientific">Eubacterium maltosivorans</name>
    <dbReference type="NCBI Taxonomy" id="2041044"/>
    <lineage>
        <taxon>Bacteria</taxon>
        <taxon>Bacillati</taxon>
        <taxon>Bacillota</taxon>
        <taxon>Clostridia</taxon>
        <taxon>Eubacteriales</taxon>
        <taxon>Eubacteriaceae</taxon>
        <taxon>Eubacterium</taxon>
    </lineage>
</organism>
<comment type="cofactor">
    <cofactor evidence="18">
        <name>Co(2+)</name>
        <dbReference type="ChEBI" id="CHEBI:48828"/>
    </cofactor>
    <cofactor evidence="18">
        <name>Zn(2+)</name>
        <dbReference type="ChEBI" id="CHEBI:29105"/>
    </cofactor>
    <text evidence="18">Binds 1 divalent metal cation per subunit. Can use either Co(2+) or Zn(2+).</text>
</comment>
<protein>
    <recommendedName>
        <fullName evidence="8 18">3-dehydroquinate synthase</fullName>
        <shortName evidence="18">DHQS</shortName>
        <ecNumber evidence="7 18">4.2.3.4</ecNumber>
    </recommendedName>
</protein>
<keyword evidence="22" id="KW-1185">Reference proteome</keyword>
<feature type="binding site" evidence="18">
    <location>
        <begin position="107"/>
        <end position="111"/>
    </location>
    <ligand>
        <name>NAD(+)</name>
        <dbReference type="ChEBI" id="CHEBI:57540"/>
    </ligand>
</feature>
<comment type="similarity">
    <text evidence="6 18">Belongs to the sugar phosphate cyclases superfamily. Dehydroquinate synthase family.</text>
</comment>
<dbReference type="AlphaFoldDB" id="A0A4P9CDT7"/>
<name>A0A4P9CDT7_EUBML</name>
<comment type="pathway">
    <text evidence="5 18">Metabolic intermediate biosynthesis; chorismate biosynthesis; chorismate from D-erythrose 4-phosphate and phosphoenolpyruvate: step 2/7.</text>
</comment>
<feature type="binding site" evidence="18">
    <location>
        <position position="247"/>
    </location>
    <ligand>
        <name>Zn(2+)</name>
        <dbReference type="ChEBI" id="CHEBI:29105"/>
    </ligand>
</feature>
<accession>A0A4P9CDT7</accession>
<dbReference type="InterPro" id="IPR030960">
    <property type="entry name" value="DHQS/DOIS_N"/>
</dbReference>
<dbReference type="GO" id="GO:0003856">
    <property type="term" value="F:3-dehydroquinate synthase activity"/>
    <property type="evidence" value="ECO:0007669"/>
    <property type="project" value="UniProtKB-UniRule"/>
</dbReference>
<sequence length="355" mass="39828">MKELTCTTENKHQYKIMIGNGLKEHLYEMDEVFGSYRSIVIISDKNVAKLYLSNVRKQLRSLGAEVYTIVIPAGEESKNLAQVEEIYYKLMDIGITRSDAIVALGGGVVGDLAGFCAATYMRGIDFVQIPTSLLAQVDSSVGGKVGVDLGFGKNLVGAFHQPKAVIIDPEFLDTLDDHYLTDGMGEVIKYGCISSAKLFVRLMGFEYQEDLLEDMEEIIAKCVQIKRNVVESDEKEKGLRRVLNFGHTIGHVIESYFEFKEYSHGEAVAIGMYQITKMSVREGITAPETLGNLQLILETYGLPYEMPEMDMNRVKEILYSDKKFENDVLNMCIITKIGKAEIVKIHKDQAIQLFQ</sequence>
<evidence type="ECO:0000313" key="22">
    <source>
        <dbReference type="Proteomes" id="UP000218387"/>
    </source>
</evidence>
<feature type="binding site" evidence="18">
    <location>
        <position position="144"/>
    </location>
    <ligand>
        <name>NAD(+)</name>
        <dbReference type="ChEBI" id="CHEBI:57540"/>
    </ligand>
</feature>
<keyword evidence="16 18" id="KW-0456">Lyase</keyword>
<keyword evidence="13 18" id="KW-0862">Zinc</keyword>
<comment type="cofactor">
    <cofactor evidence="3">
        <name>Zn(2+)</name>
        <dbReference type="ChEBI" id="CHEBI:29105"/>
    </cofactor>
</comment>
<proteinExistence type="inferred from homology"/>
<keyword evidence="10 18" id="KW-0028">Amino-acid biosynthesis</keyword>
<dbReference type="FunFam" id="3.40.50.1970:FF:000007">
    <property type="entry name" value="Pentafunctional AROM polypeptide"/>
    <property type="match status" value="1"/>
</dbReference>
<dbReference type="PANTHER" id="PTHR43622">
    <property type="entry name" value="3-DEHYDROQUINATE SYNTHASE"/>
    <property type="match status" value="1"/>
</dbReference>